<dbReference type="EMBL" id="QRPK01000026">
    <property type="protein sequence ID" value="RHM10559.1"/>
    <property type="molecule type" value="Genomic_DNA"/>
</dbReference>
<dbReference type="SFLD" id="SFLDG01140">
    <property type="entry name" value="C2.B:_Phosphomannomutase_and_P"/>
    <property type="match status" value="1"/>
</dbReference>
<sequence>MMKKKAIFFDIDSTLYAHRMHEIPLSAQQTLWKLKKQGHYVAIATSRCRYEIANLPKFFREFPFDGYIFDGGALAIVNGNVIHAQPIALETVQKLVQLSRKLDFVLRYSTFDEDYYDRRVSHKVRDSFFHLYLNMPLVKEYENEETFNLLAYVHDKKHRMAIHELEDEFLLTKHSDEVYEITAKGVDKSVGVNAACSYWQIPLQDTICVGDGVNDVRMLEMAGIGIAMGNGDERAKAAADMICPDIEENGIQQAFEALGMLEEEKE</sequence>
<dbReference type="GeneID" id="92792597"/>
<name>A0A415PD01_9FIRM</name>
<dbReference type="Pfam" id="PF08282">
    <property type="entry name" value="Hydrolase_3"/>
    <property type="match status" value="1"/>
</dbReference>
<dbReference type="PANTHER" id="PTHR10000:SF25">
    <property type="entry name" value="PHOSPHATASE YKRA-RELATED"/>
    <property type="match status" value="1"/>
</dbReference>
<proteinExistence type="predicted"/>
<dbReference type="SFLD" id="SFLDS00003">
    <property type="entry name" value="Haloacid_Dehalogenase"/>
    <property type="match status" value="1"/>
</dbReference>
<dbReference type="AlphaFoldDB" id="A0A415PD01"/>
<evidence type="ECO:0000313" key="2">
    <source>
        <dbReference type="Proteomes" id="UP000284868"/>
    </source>
</evidence>
<keyword evidence="2" id="KW-1185">Reference proteome</keyword>
<dbReference type="Gene3D" id="3.30.1240.10">
    <property type="match status" value="1"/>
</dbReference>
<dbReference type="SUPFAM" id="SSF56784">
    <property type="entry name" value="HAD-like"/>
    <property type="match status" value="1"/>
</dbReference>
<dbReference type="InterPro" id="IPR036412">
    <property type="entry name" value="HAD-like_sf"/>
</dbReference>
<gene>
    <name evidence="1" type="ORF">DWZ83_06110</name>
</gene>
<dbReference type="Gene3D" id="3.40.50.1000">
    <property type="entry name" value="HAD superfamily/HAD-like"/>
    <property type="match status" value="1"/>
</dbReference>
<dbReference type="RefSeq" id="WP_004797770.1">
    <property type="nucleotide sequence ID" value="NZ_CAJKGD010000005.1"/>
</dbReference>
<dbReference type="InterPro" id="IPR023214">
    <property type="entry name" value="HAD_sf"/>
</dbReference>
<organism evidence="1 2">
    <name type="scientific">Amedibacillus dolichus</name>
    <dbReference type="NCBI Taxonomy" id="31971"/>
    <lineage>
        <taxon>Bacteria</taxon>
        <taxon>Bacillati</taxon>
        <taxon>Bacillota</taxon>
        <taxon>Erysipelotrichia</taxon>
        <taxon>Erysipelotrichales</taxon>
        <taxon>Erysipelotrichaceae</taxon>
        <taxon>Amedibacillus</taxon>
    </lineage>
</organism>
<dbReference type="GO" id="GO:0016791">
    <property type="term" value="F:phosphatase activity"/>
    <property type="evidence" value="ECO:0007669"/>
    <property type="project" value="TreeGrafter"/>
</dbReference>
<dbReference type="NCBIfam" id="TIGR01484">
    <property type="entry name" value="HAD-SF-IIB"/>
    <property type="match status" value="1"/>
</dbReference>
<reference evidence="1 2" key="1">
    <citation type="submission" date="2018-08" db="EMBL/GenBank/DDBJ databases">
        <title>A genome reference for cultivated species of the human gut microbiota.</title>
        <authorList>
            <person name="Zou Y."/>
            <person name="Xue W."/>
            <person name="Luo G."/>
        </authorList>
    </citation>
    <scope>NUCLEOTIDE SEQUENCE [LARGE SCALE GENOMIC DNA]</scope>
    <source>
        <strain evidence="1 2">AF35-6BH</strain>
    </source>
</reference>
<dbReference type="InterPro" id="IPR000150">
    <property type="entry name" value="Cof"/>
</dbReference>
<protein>
    <submittedName>
        <fullName evidence="1">Cof-type HAD-IIB family hydrolase</fullName>
    </submittedName>
</protein>
<dbReference type="GO" id="GO:0005829">
    <property type="term" value="C:cytosol"/>
    <property type="evidence" value="ECO:0007669"/>
    <property type="project" value="TreeGrafter"/>
</dbReference>
<keyword evidence="1" id="KW-0378">Hydrolase</keyword>
<comment type="caution">
    <text evidence="1">The sequence shown here is derived from an EMBL/GenBank/DDBJ whole genome shotgun (WGS) entry which is preliminary data.</text>
</comment>
<dbReference type="OrthoDB" id="9810101at2"/>
<dbReference type="Proteomes" id="UP000284868">
    <property type="component" value="Unassembled WGS sequence"/>
</dbReference>
<dbReference type="PROSITE" id="PS01229">
    <property type="entry name" value="COF_2"/>
    <property type="match status" value="1"/>
</dbReference>
<accession>A0A415PD01</accession>
<dbReference type="GO" id="GO:0000287">
    <property type="term" value="F:magnesium ion binding"/>
    <property type="evidence" value="ECO:0007669"/>
    <property type="project" value="TreeGrafter"/>
</dbReference>
<evidence type="ECO:0000313" key="1">
    <source>
        <dbReference type="EMBL" id="RHM10559.1"/>
    </source>
</evidence>
<dbReference type="PANTHER" id="PTHR10000">
    <property type="entry name" value="PHOSPHOSERINE PHOSPHATASE"/>
    <property type="match status" value="1"/>
</dbReference>
<dbReference type="InterPro" id="IPR006379">
    <property type="entry name" value="HAD-SF_hydro_IIB"/>
</dbReference>
<dbReference type="NCBIfam" id="TIGR00099">
    <property type="entry name" value="Cof-subfamily"/>
    <property type="match status" value="1"/>
</dbReference>